<keyword evidence="2" id="KW-1185">Reference proteome</keyword>
<sequence>MTIDGAAKRRLFIEMALRPEGATAQDVHTAALAQGATDTPEAFINLGRRLARSGRLFVDETGPRKVYFAKEDSDGAWLDEDYLQSIVDPERPMESLTVLREASRQLRTVPAEAWRAAADLLKTINAREATITAITEYAGDLVDHLELLRTIIADSAAHGAAERERVKRRCENLIDMLTHICRDGLGLSREAIYIPVTPDAGMEHLARSNDSLVDDELLCDEIARRVEDAPIIMSVPIPSADDRMIVAGVDGSTQGGLLSIDGTAGDFAFGGPPQINLNTAAAVLNRKLRRGGRETDVFLRLPSAPEDIQRRENSYTIMSPMFFPDLSEAEYMHSAWNAMDVLESRAARKALDSWPTPGGEVEVNPADVVIRDGTVVPNDRDPSHYAQLDSYGRIVREMVSLSWEMVQKCRDDAQTVAGAVKSSQLKVVGPIINYVISQAAGTIQTTLTAWPRDEMNNITDQQLLSRLLSHGRLDKNTWARSAVFMRPFHATTTAFSRYYERKPDRAPAREIEDRINRAADTEPERRTSDQHGWAEARIPNPYIQLLDNAWFAGFYTITVQKLDQGISLPRLELLIPAPTKEEGSFPDVVVQHRDRLLTALATTGYGVSQDHNMFGGAGRIDYVPAMLQKAHEVVFGFARDMKLRAGEYLDRLLAREVGSRKRQNIRVRPWRADELEAWNERLNRARGDYEEQPRLVGGKRV</sequence>
<dbReference type="EMBL" id="JAVDRD010000027">
    <property type="protein sequence ID" value="MDR6513405.1"/>
    <property type="molecule type" value="Genomic_DNA"/>
</dbReference>
<accession>A0ABU1MST6</accession>
<comment type="caution">
    <text evidence="1">The sequence shown here is derived from an EMBL/GenBank/DDBJ whole genome shotgun (WGS) entry which is preliminary data.</text>
</comment>
<gene>
    <name evidence="1" type="ORF">J2792_004299</name>
</gene>
<protein>
    <submittedName>
        <fullName evidence="1">Uncharacterized protein</fullName>
    </submittedName>
</protein>
<evidence type="ECO:0000313" key="2">
    <source>
        <dbReference type="Proteomes" id="UP001184150"/>
    </source>
</evidence>
<name>A0ABU1MST6_9SPHN</name>
<evidence type="ECO:0000313" key="1">
    <source>
        <dbReference type="EMBL" id="MDR6513405.1"/>
    </source>
</evidence>
<reference evidence="1 2" key="1">
    <citation type="submission" date="2023-07" db="EMBL/GenBank/DDBJ databases">
        <title>Sorghum-associated microbial communities from plants grown in Nebraska, USA.</title>
        <authorList>
            <person name="Schachtman D."/>
        </authorList>
    </citation>
    <scope>NUCLEOTIDE SEQUENCE [LARGE SCALE GENOMIC DNA]</scope>
    <source>
        <strain evidence="1 2">DS1027</strain>
    </source>
</reference>
<dbReference type="Proteomes" id="UP001184150">
    <property type="component" value="Unassembled WGS sequence"/>
</dbReference>
<organism evidence="1 2">
    <name type="scientific">Novosphingobium capsulatum</name>
    <dbReference type="NCBI Taxonomy" id="13688"/>
    <lineage>
        <taxon>Bacteria</taxon>
        <taxon>Pseudomonadati</taxon>
        <taxon>Pseudomonadota</taxon>
        <taxon>Alphaproteobacteria</taxon>
        <taxon>Sphingomonadales</taxon>
        <taxon>Sphingomonadaceae</taxon>
        <taxon>Novosphingobium</taxon>
    </lineage>
</organism>
<proteinExistence type="predicted"/>
<dbReference type="RefSeq" id="WP_309806669.1">
    <property type="nucleotide sequence ID" value="NZ_JAVDRD010000027.1"/>
</dbReference>